<evidence type="ECO:0000313" key="2">
    <source>
        <dbReference type="Proteomes" id="UP000566995"/>
    </source>
</evidence>
<proteinExistence type="predicted"/>
<dbReference type="EMBL" id="JACHLI010000032">
    <property type="protein sequence ID" value="MBB4866851.1"/>
    <property type="molecule type" value="Genomic_DNA"/>
</dbReference>
<reference evidence="1 2" key="1">
    <citation type="submission" date="2020-08" db="EMBL/GenBank/DDBJ databases">
        <title>Functional genomics of gut bacteria from endangered species of beetles.</title>
        <authorList>
            <person name="Carlos-Shanley C."/>
        </authorList>
    </citation>
    <scope>NUCLEOTIDE SEQUENCE [LARGE SCALE GENOMIC DNA]</scope>
    <source>
        <strain evidence="1 2">S00179</strain>
    </source>
</reference>
<evidence type="ECO:0000313" key="1">
    <source>
        <dbReference type="EMBL" id="MBB4866851.1"/>
    </source>
</evidence>
<organism evidence="1 2">
    <name type="scientific">Pseudomonas nitroreducens</name>
    <dbReference type="NCBI Taxonomy" id="46680"/>
    <lineage>
        <taxon>Bacteria</taxon>
        <taxon>Pseudomonadati</taxon>
        <taxon>Pseudomonadota</taxon>
        <taxon>Gammaproteobacteria</taxon>
        <taxon>Pseudomonadales</taxon>
        <taxon>Pseudomonadaceae</taxon>
        <taxon>Pseudomonas</taxon>
    </lineage>
</organism>
<dbReference type="Proteomes" id="UP000566995">
    <property type="component" value="Unassembled WGS sequence"/>
</dbReference>
<sequence>MDTWAQDEANKAGLQVGKFVDVKKPEYFSYCVPVNGDLILFKPDDGTGDGHGTARRLERHSPVCQRTDSSYKEGIYVHNK</sequence>
<protein>
    <submittedName>
        <fullName evidence="1">Uncharacterized protein</fullName>
    </submittedName>
</protein>
<accession>A0A7W7KQL0</accession>
<dbReference type="AlphaFoldDB" id="A0A7W7KQL0"/>
<dbReference type="RefSeq" id="WP_184595760.1">
    <property type="nucleotide sequence ID" value="NZ_JACHLI010000032.1"/>
</dbReference>
<name>A0A7W7KQL0_PSENT</name>
<comment type="caution">
    <text evidence="1">The sequence shown here is derived from an EMBL/GenBank/DDBJ whole genome shotgun (WGS) entry which is preliminary data.</text>
</comment>
<gene>
    <name evidence="1" type="ORF">HNP46_005758</name>
</gene>